<comment type="caution">
    <text evidence="1">The sequence shown here is derived from an EMBL/GenBank/DDBJ whole genome shotgun (WGS) entry which is preliminary data.</text>
</comment>
<evidence type="ECO:0000313" key="2">
    <source>
        <dbReference type="Proteomes" id="UP001259832"/>
    </source>
</evidence>
<name>A0AAD9GUP4_9STRA</name>
<proteinExistence type="predicted"/>
<dbReference type="AlphaFoldDB" id="A0AAD9GUP4"/>
<dbReference type="Proteomes" id="UP001259832">
    <property type="component" value="Unassembled WGS sequence"/>
</dbReference>
<accession>A0AAD9GUP4</accession>
<protein>
    <submittedName>
        <fullName evidence="1">Uncharacterized protein</fullName>
    </submittedName>
</protein>
<reference evidence="1" key="1">
    <citation type="submission" date="2023-08" db="EMBL/GenBank/DDBJ databases">
        <title>Reference Genome Resource for the Citrus Pathogen Phytophthora citrophthora.</title>
        <authorList>
            <person name="Moller H."/>
            <person name="Coetzee B."/>
            <person name="Rose L.J."/>
            <person name="Van Niekerk J.M."/>
        </authorList>
    </citation>
    <scope>NUCLEOTIDE SEQUENCE</scope>
    <source>
        <strain evidence="1">STE-U-9442</strain>
    </source>
</reference>
<gene>
    <name evidence="1" type="ORF">P3T76_004328</name>
</gene>
<dbReference type="EMBL" id="JASMQC010000006">
    <property type="protein sequence ID" value="KAK1944416.1"/>
    <property type="molecule type" value="Genomic_DNA"/>
</dbReference>
<sequence>MTATTPQRPLLTTRVSFLPKKKTIDDQSKQEKYDDLEDETNLRQAYVRLYECEHARLQLPDNVRNVLYDPDRLLQAYTKLYTESYYRHPDLTGKDISALQHAFVDLYHKVKGTTLVKYTGAPVPNVYCNDSNGEYYPIAWERNTQSRRNLAKLESLGDQYEADHTVLTYLLNKDIRGGFLNACVLSGMQEEAFWETREDGTFCGTAYNIMSIDRIKVGRIHDAWINSIYKIVWNLHPSQLARVKNFNTIPTSMRSTLFPLAHAIINAASFKIEAYPAHLANTLSALLGSRTTQDYVDAVTMILGEGFNFLSNNHGDTPRLQKNKFQLAKIKFLDGTRCVGVVSSLMKDFLVEQVSCQTDSTFGKFLIKTLATPVRHSMEACAVKVVKSHHRLLLCGGELSKWSIVGYIPGFDADANEAALGPASHRDVDDIKRILVE</sequence>
<organism evidence="1 2">
    <name type="scientific">Phytophthora citrophthora</name>
    <dbReference type="NCBI Taxonomy" id="4793"/>
    <lineage>
        <taxon>Eukaryota</taxon>
        <taxon>Sar</taxon>
        <taxon>Stramenopiles</taxon>
        <taxon>Oomycota</taxon>
        <taxon>Peronosporomycetes</taxon>
        <taxon>Peronosporales</taxon>
        <taxon>Peronosporaceae</taxon>
        <taxon>Phytophthora</taxon>
    </lineage>
</organism>
<keyword evidence="2" id="KW-1185">Reference proteome</keyword>
<evidence type="ECO:0000313" key="1">
    <source>
        <dbReference type="EMBL" id="KAK1944416.1"/>
    </source>
</evidence>